<name>A0A3M7LUU9_9PLEO</name>
<reference evidence="2 3" key="1">
    <citation type="journal article" date="2014" name="PLoS ONE">
        <title>De novo Genome Assembly of the Fungal Plant Pathogen Pyrenophora semeniperda.</title>
        <authorList>
            <person name="Soliai M.M."/>
            <person name="Meyer S.E."/>
            <person name="Udall J.A."/>
            <person name="Elzinga D.E."/>
            <person name="Hermansen R.A."/>
            <person name="Bodily P.M."/>
            <person name="Hart A.A."/>
            <person name="Coleman C.E."/>
        </authorList>
    </citation>
    <scope>NUCLEOTIDE SEQUENCE [LARGE SCALE GENOMIC DNA]</scope>
    <source>
        <strain evidence="2 3">CCB06</strain>
        <tissue evidence="2">Mycelium</tissue>
    </source>
</reference>
<dbReference type="AlphaFoldDB" id="A0A3M7LUU9"/>
<gene>
    <name evidence="2" type="ORF">GMOD_00005111</name>
</gene>
<proteinExistence type="predicted"/>
<protein>
    <submittedName>
        <fullName evidence="2">C2H2 type zinc finger domain containing</fullName>
    </submittedName>
</protein>
<feature type="compositionally biased region" description="Polar residues" evidence="1">
    <location>
        <begin position="256"/>
        <end position="279"/>
    </location>
</feature>
<accession>A0A3M7LUU9</accession>
<evidence type="ECO:0000256" key="1">
    <source>
        <dbReference type="SAM" id="MobiDB-lite"/>
    </source>
</evidence>
<dbReference type="OrthoDB" id="8117402at2759"/>
<feature type="compositionally biased region" description="Polar residues" evidence="1">
    <location>
        <begin position="384"/>
        <end position="394"/>
    </location>
</feature>
<feature type="compositionally biased region" description="Low complexity" evidence="1">
    <location>
        <begin position="62"/>
        <end position="76"/>
    </location>
</feature>
<feature type="region of interest" description="Disordered" evidence="1">
    <location>
        <begin position="62"/>
        <end position="116"/>
    </location>
</feature>
<keyword evidence="3" id="KW-1185">Reference proteome</keyword>
<evidence type="ECO:0000313" key="2">
    <source>
        <dbReference type="EMBL" id="RMZ66044.1"/>
    </source>
</evidence>
<feature type="region of interest" description="Disordered" evidence="1">
    <location>
        <begin position="256"/>
        <end position="280"/>
    </location>
</feature>
<dbReference type="Proteomes" id="UP000265663">
    <property type="component" value="Unassembled WGS sequence"/>
</dbReference>
<feature type="region of interest" description="Disordered" evidence="1">
    <location>
        <begin position="169"/>
        <end position="218"/>
    </location>
</feature>
<feature type="compositionally biased region" description="Polar residues" evidence="1">
    <location>
        <begin position="1"/>
        <end position="14"/>
    </location>
</feature>
<sequence length="427" mass="46377">MDVQQRGRSPSTGQRIHKAHSPSPSPHAPLQHQHNVNLGFEAIQDPSSYAVTNAGLNNTQFLTTTQGQPFPQQTTFADPGFFQSTQNISQHNTPQFSPQGSHNISPDPLDLTNTNNPDFNNFFQGNDLGQNQSLSSYLGNTLDPHLLDTQSQQNQSVNPSDLMHQMATAQHNAPTPPHLLPNMNNHQSPSPHASPNINQGPFRPSGHSRHTSLDPSAAYGTEWGQMAGASFGGHRSRGNSDAAFSDVASSVHNSPYLQQHDSFDNDQPSPLLNAQNDPQLFQDPAGRVCIRPLLEEEAREKGDWDGQNQQMNNGNGMFAQMPAQNFGNMMPGQSGFDSFSQPGGIQSSQQFLPAALLAQYPALAGIQWDQLPAGPPDEDGDVSGRSSFDASSGTEYYDEENDYQQGNQQAIYAGGNNGWVSDSYDGR</sequence>
<dbReference type="EMBL" id="KE747806">
    <property type="protein sequence ID" value="RMZ66044.1"/>
    <property type="molecule type" value="Genomic_DNA"/>
</dbReference>
<organism evidence="2 3">
    <name type="scientific">Pyrenophora seminiperda CCB06</name>
    <dbReference type="NCBI Taxonomy" id="1302712"/>
    <lineage>
        <taxon>Eukaryota</taxon>
        <taxon>Fungi</taxon>
        <taxon>Dikarya</taxon>
        <taxon>Ascomycota</taxon>
        <taxon>Pezizomycotina</taxon>
        <taxon>Dothideomycetes</taxon>
        <taxon>Pleosporomycetidae</taxon>
        <taxon>Pleosporales</taxon>
        <taxon>Pleosporineae</taxon>
        <taxon>Pleosporaceae</taxon>
        <taxon>Pyrenophora</taxon>
    </lineage>
</organism>
<feature type="compositionally biased region" description="Polar residues" evidence="1">
    <location>
        <begin position="82"/>
        <end position="104"/>
    </location>
</feature>
<feature type="region of interest" description="Disordered" evidence="1">
    <location>
        <begin position="369"/>
        <end position="395"/>
    </location>
</feature>
<feature type="compositionally biased region" description="Polar residues" evidence="1">
    <location>
        <begin position="182"/>
        <end position="199"/>
    </location>
</feature>
<feature type="region of interest" description="Disordered" evidence="1">
    <location>
        <begin position="1"/>
        <end position="32"/>
    </location>
</feature>
<evidence type="ECO:0000313" key="3">
    <source>
        <dbReference type="Proteomes" id="UP000265663"/>
    </source>
</evidence>